<feature type="transmembrane region" description="Helical" evidence="1">
    <location>
        <begin position="90"/>
        <end position="115"/>
    </location>
</feature>
<name>E4TEH8_CALNY</name>
<accession>E4TEH8</accession>
<sequence>MERIKISKNIVRFLRGVHPLFSFFSLITIFFSLGLFKSLVIVIFYFLIALSIIFMLDGLSFFKQIKTILPILSLVLIYSFFLTFDHSLSFHLIIHYFILRSMELLTMLAFSYIFIKTSSKYELMRISVFILSPFTFLIDRKIITKIIIDTLSLVPKMLQNLKDFMSTVKHNYNRFYVVKILDISSDFFNFIIDNPPDTKKISEQRLSKIVQFKKPYIYDYIFLLVITVITVGTISIQ</sequence>
<feature type="transmembrane region" description="Helical" evidence="1">
    <location>
        <begin position="68"/>
        <end position="84"/>
    </location>
</feature>
<feature type="transmembrane region" description="Helical" evidence="1">
    <location>
        <begin position="217"/>
        <end position="236"/>
    </location>
</feature>
<keyword evidence="1" id="KW-0812">Transmembrane</keyword>
<dbReference type="AlphaFoldDB" id="E4TEH8"/>
<organism evidence="2 3">
    <name type="scientific">Calditerrivibrio nitroreducens (strain DSM 19672 / NBRC 101217 / Yu37-1)</name>
    <dbReference type="NCBI Taxonomy" id="768670"/>
    <lineage>
        <taxon>Bacteria</taxon>
        <taxon>Pseudomonadati</taxon>
        <taxon>Deferribacterota</taxon>
        <taxon>Deferribacteres</taxon>
        <taxon>Deferribacterales</taxon>
        <taxon>Calditerrivibrionaceae</taxon>
    </lineage>
</organism>
<evidence type="ECO:0000313" key="2">
    <source>
        <dbReference type="EMBL" id="ADR18304.1"/>
    </source>
</evidence>
<dbReference type="Proteomes" id="UP000007039">
    <property type="component" value="Chromosome"/>
</dbReference>
<dbReference type="KEGG" id="cni:Calni_0391"/>
<evidence type="ECO:0000313" key="3">
    <source>
        <dbReference type="Proteomes" id="UP000007039"/>
    </source>
</evidence>
<feature type="transmembrane region" description="Helical" evidence="1">
    <location>
        <begin position="39"/>
        <end position="56"/>
    </location>
</feature>
<proteinExistence type="predicted"/>
<protein>
    <recommendedName>
        <fullName evidence="4">Cobalt transport protein</fullName>
    </recommendedName>
</protein>
<keyword evidence="1" id="KW-1133">Transmembrane helix</keyword>
<dbReference type="STRING" id="768670.Calni_0391"/>
<evidence type="ECO:0000256" key="1">
    <source>
        <dbReference type="SAM" id="Phobius"/>
    </source>
</evidence>
<reference key="1">
    <citation type="submission" date="2010-11" db="EMBL/GenBank/DDBJ databases">
        <title>The complete genome of chromosome of Calditerrivibrio nitroreducens DSM 19672.</title>
        <authorList>
            <consortium name="US DOE Joint Genome Institute (JGI-PGF)"/>
            <person name="Lucas S."/>
            <person name="Copeland A."/>
            <person name="Lapidus A."/>
            <person name="Bruce D."/>
            <person name="Goodwin L."/>
            <person name="Pitluck S."/>
            <person name="Kyrpides N."/>
            <person name="Mavromatis K."/>
            <person name="Ivanova N."/>
            <person name="Mikhailova N."/>
            <person name="Zeytun A."/>
            <person name="Brettin T."/>
            <person name="Detter J.C."/>
            <person name="Tapia R."/>
            <person name="Han C."/>
            <person name="Land M."/>
            <person name="Hauser L."/>
            <person name="Markowitz V."/>
            <person name="Cheng J.-F."/>
            <person name="Hugenholtz P."/>
            <person name="Woyke T."/>
            <person name="Wu D."/>
            <person name="Spring S."/>
            <person name="Schroeder M."/>
            <person name="Brambilla E."/>
            <person name="Klenk H.-P."/>
            <person name="Eisen J.A."/>
        </authorList>
    </citation>
    <scope>NUCLEOTIDE SEQUENCE [LARGE SCALE GENOMIC DNA]</scope>
    <source>
        <strain>DSM 19672</strain>
    </source>
</reference>
<evidence type="ECO:0008006" key="4">
    <source>
        <dbReference type="Google" id="ProtNLM"/>
    </source>
</evidence>
<gene>
    <name evidence="2" type="ordered locus">Calni_0391</name>
</gene>
<dbReference type="EMBL" id="CP002347">
    <property type="protein sequence ID" value="ADR18304.1"/>
    <property type="molecule type" value="Genomic_DNA"/>
</dbReference>
<reference evidence="2 3" key="2">
    <citation type="journal article" date="2011" name="Stand. Genomic Sci.">
        <title>Complete genome sequence of Calditerrivibrio nitroreducens type strain (Yu37-1).</title>
        <authorList>
            <person name="Pitluck S."/>
            <person name="Sikorski J."/>
            <person name="Zeytun A."/>
            <person name="Lapidus A."/>
            <person name="Nolan M."/>
            <person name="Lucas S."/>
            <person name="Hammon N."/>
            <person name="Deshpande S."/>
            <person name="Cheng J.F."/>
            <person name="Tapia R."/>
            <person name="Han C."/>
            <person name="Goodwin L."/>
            <person name="Liolios K."/>
            <person name="Pagani I."/>
            <person name="Ivanova N."/>
            <person name="Mavromatis K."/>
            <person name="Pati A."/>
            <person name="Chen A."/>
            <person name="Palaniappan K."/>
            <person name="Hauser L."/>
            <person name="Chang Y.J."/>
            <person name="Jeffries C.D."/>
            <person name="Detter J.C."/>
            <person name="Brambilla E."/>
            <person name="Djao O.D."/>
            <person name="Rohde M."/>
            <person name="Spring S."/>
            <person name="Goker M."/>
            <person name="Woyke T."/>
            <person name="Bristow J."/>
            <person name="Eisen J.A."/>
            <person name="Markowitz V."/>
            <person name="Hugenholtz P."/>
            <person name="Kyrpides N.C."/>
            <person name="Klenk H.P."/>
            <person name="Land M."/>
        </authorList>
    </citation>
    <scope>NUCLEOTIDE SEQUENCE [LARGE SCALE GENOMIC DNA]</scope>
    <source>
        <strain evidence="3">DSM 19672 / NBRC 101217 / Yu37-1</strain>
    </source>
</reference>
<keyword evidence="3" id="KW-1185">Reference proteome</keyword>
<feature type="transmembrane region" description="Helical" evidence="1">
    <location>
        <begin position="12"/>
        <end position="33"/>
    </location>
</feature>
<dbReference type="HOGENOM" id="CLU_1168968_0_0_0"/>
<keyword evidence="1" id="KW-0472">Membrane</keyword>